<keyword evidence="4" id="KW-0010">Activator</keyword>
<evidence type="ECO:0000259" key="7">
    <source>
        <dbReference type="PROSITE" id="PS50931"/>
    </source>
</evidence>
<dbReference type="InterPro" id="IPR036388">
    <property type="entry name" value="WH-like_DNA-bd_sf"/>
</dbReference>
<dbReference type="Proteomes" id="UP000221653">
    <property type="component" value="Unassembled WGS sequence"/>
</dbReference>
<comment type="caution">
    <text evidence="8">The sequence shown here is derived from an EMBL/GenBank/DDBJ whole genome shotgun (WGS) entry which is preliminary data.</text>
</comment>
<protein>
    <recommendedName>
        <fullName evidence="6">Probable hydrogen peroxide-inducible genes activator</fullName>
    </recommendedName>
</protein>
<dbReference type="InterPro" id="IPR005119">
    <property type="entry name" value="LysR_subst-bd"/>
</dbReference>
<keyword evidence="2" id="KW-0805">Transcription regulation</keyword>
<dbReference type="RefSeq" id="WP_048379165.1">
    <property type="nucleotide sequence ID" value="NZ_LDYE01000003.1"/>
</dbReference>
<dbReference type="SUPFAM" id="SSF53850">
    <property type="entry name" value="Periplasmic binding protein-like II"/>
    <property type="match status" value="1"/>
</dbReference>
<feature type="domain" description="HTH lysR-type" evidence="7">
    <location>
        <begin position="8"/>
        <end position="65"/>
    </location>
</feature>
<evidence type="ECO:0000256" key="4">
    <source>
        <dbReference type="ARBA" id="ARBA00023159"/>
    </source>
</evidence>
<dbReference type="GO" id="GO:0003677">
    <property type="term" value="F:DNA binding"/>
    <property type="evidence" value="ECO:0007669"/>
    <property type="project" value="UniProtKB-KW"/>
</dbReference>
<dbReference type="Pfam" id="PF00126">
    <property type="entry name" value="HTH_1"/>
    <property type="match status" value="1"/>
</dbReference>
<proteinExistence type="inferred from homology"/>
<evidence type="ECO:0000256" key="1">
    <source>
        <dbReference type="ARBA" id="ARBA00009437"/>
    </source>
</evidence>
<dbReference type="PANTHER" id="PTHR30346:SF26">
    <property type="entry name" value="HYDROGEN PEROXIDE-INDUCIBLE GENES ACTIVATOR"/>
    <property type="match status" value="1"/>
</dbReference>
<dbReference type="Pfam" id="PF03466">
    <property type="entry name" value="LysR_substrate"/>
    <property type="match status" value="1"/>
</dbReference>
<name>A0A2A9DRN7_9CORY</name>
<dbReference type="GO" id="GO:0003700">
    <property type="term" value="F:DNA-binding transcription factor activity"/>
    <property type="evidence" value="ECO:0007669"/>
    <property type="project" value="InterPro"/>
</dbReference>
<evidence type="ECO:0000256" key="6">
    <source>
        <dbReference type="ARBA" id="ARBA00040885"/>
    </source>
</evidence>
<dbReference type="PANTHER" id="PTHR30346">
    <property type="entry name" value="TRANSCRIPTIONAL DUAL REGULATOR HCAR-RELATED"/>
    <property type="match status" value="1"/>
</dbReference>
<dbReference type="OrthoDB" id="9775392at2"/>
<dbReference type="STRING" id="1724.GCA_001044175_01009"/>
<evidence type="ECO:0000256" key="2">
    <source>
        <dbReference type="ARBA" id="ARBA00023015"/>
    </source>
</evidence>
<keyword evidence="5" id="KW-0804">Transcription</keyword>
<comment type="similarity">
    <text evidence="1">Belongs to the LysR transcriptional regulatory family.</text>
</comment>
<accession>A0A2A9DRN7</accession>
<dbReference type="GO" id="GO:0032993">
    <property type="term" value="C:protein-DNA complex"/>
    <property type="evidence" value="ECO:0007669"/>
    <property type="project" value="TreeGrafter"/>
</dbReference>
<dbReference type="InterPro" id="IPR036390">
    <property type="entry name" value="WH_DNA-bd_sf"/>
</dbReference>
<evidence type="ECO:0000313" key="9">
    <source>
        <dbReference type="Proteomes" id="UP000221653"/>
    </source>
</evidence>
<dbReference type="Gene3D" id="3.40.190.10">
    <property type="entry name" value="Periplasmic binding protein-like II"/>
    <property type="match status" value="2"/>
</dbReference>
<organism evidence="8 9">
    <name type="scientific">Corynebacterium renale</name>
    <dbReference type="NCBI Taxonomy" id="1724"/>
    <lineage>
        <taxon>Bacteria</taxon>
        <taxon>Bacillati</taxon>
        <taxon>Actinomycetota</taxon>
        <taxon>Actinomycetes</taxon>
        <taxon>Mycobacteriales</taxon>
        <taxon>Corynebacteriaceae</taxon>
        <taxon>Corynebacterium</taxon>
    </lineage>
</organism>
<dbReference type="CDD" id="cd08411">
    <property type="entry name" value="PBP2_OxyR"/>
    <property type="match status" value="1"/>
</dbReference>
<gene>
    <name evidence="8" type="ORF">ATK06_1681</name>
</gene>
<dbReference type="EMBL" id="PDJF01000001">
    <property type="protein sequence ID" value="PFG28569.1"/>
    <property type="molecule type" value="Genomic_DNA"/>
</dbReference>
<dbReference type="Gene3D" id="1.10.10.10">
    <property type="entry name" value="Winged helix-like DNA-binding domain superfamily/Winged helix DNA-binding domain"/>
    <property type="match status" value="1"/>
</dbReference>
<dbReference type="PROSITE" id="PS50931">
    <property type="entry name" value="HTH_LYSR"/>
    <property type="match status" value="1"/>
</dbReference>
<dbReference type="FunFam" id="1.10.10.10:FF:000001">
    <property type="entry name" value="LysR family transcriptional regulator"/>
    <property type="match status" value="1"/>
</dbReference>
<evidence type="ECO:0000256" key="3">
    <source>
        <dbReference type="ARBA" id="ARBA00023125"/>
    </source>
</evidence>
<dbReference type="AlphaFoldDB" id="A0A2A9DRN7"/>
<evidence type="ECO:0000313" key="8">
    <source>
        <dbReference type="EMBL" id="PFG28569.1"/>
    </source>
</evidence>
<dbReference type="InterPro" id="IPR000847">
    <property type="entry name" value="LysR_HTH_N"/>
</dbReference>
<reference evidence="8 9" key="1">
    <citation type="submission" date="2017-10" db="EMBL/GenBank/DDBJ databases">
        <title>Sequencing the genomes of 1000 actinobacteria strains.</title>
        <authorList>
            <person name="Klenk H.-P."/>
        </authorList>
    </citation>
    <scope>NUCLEOTIDE SEQUENCE [LARGE SCALE GENOMIC DNA]</scope>
    <source>
        <strain evidence="8 9">DSM 20688</strain>
    </source>
</reference>
<dbReference type="SUPFAM" id="SSF46785">
    <property type="entry name" value="Winged helix' DNA-binding domain"/>
    <property type="match status" value="1"/>
</dbReference>
<keyword evidence="3" id="KW-0238">DNA-binding</keyword>
<dbReference type="PRINTS" id="PR00039">
    <property type="entry name" value="HTHLYSR"/>
</dbReference>
<sequence>MPNKEYRPTLAQMRTFVTIADNKHFGTAAQKLNISQPSLSQALVALESGLGVQLIERSTRKVIVTPTGEALLPYARATLDAADAFLSHSRGVDGELKGPLTFGVIPTIAPYLLPYLLPLLQTEFPDLEPQIVEDRTEHLLQLLRDGQIDFAIMALPSEAAGMVDVHLYDEEFYVVTPEDHRLAGRNDLTLNALDELDLLLLGEGHCLHDQILDLCRTAHLNPSEAANAVSHASSLTTIIQLVANGYGSTLVPASAVGVECNRKGLATASFAPDVVAQRSIGIVYRSSSARSDEYEALAKTISQAYDRALEQSDFKRVKP</sequence>
<keyword evidence="9" id="KW-1185">Reference proteome</keyword>
<evidence type="ECO:0000256" key="5">
    <source>
        <dbReference type="ARBA" id="ARBA00023163"/>
    </source>
</evidence>